<keyword evidence="2" id="KW-1133">Transmembrane helix</keyword>
<keyword evidence="4" id="KW-1185">Reference proteome</keyword>
<feature type="region of interest" description="Disordered" evidence="1">
    <location>
        <begin position="264"/>
        <end position="289"/>
    </location>
</feature>
<sequence>MNFSFPPNGSYSSPSQTGAIDASDTIDTAWHLPEWCNIRFIQQCLENPECETNSEPCSWRQPMNLPDLPGGDFGFTTNGGLHKAGDPWPTICQFALKPADALDEPPLLGDSAIVGQVFSVTLRSTASEAAYTHDHEPYKAQACSTYPVGYDASENSSTDSASSLTSSPTAERPTEAFSSTTKTTPASSPETALTSTAATSTSSPPAASPTSQTVHNGLSKTAKVGIGVGTSLGCLILLLLVITALMLRRKLRLDRERQRNAAAAARDAWQDKPELPAHLEKEEQSLSSTSIVPAEGTYRAQDVELESPDAIAVKGAKAGLSTGVPQICRTPPIQGSPNSTKCGTCIPWDLACQGGLIFMGVSLTGADPQQLKKSKTALPQSEDAADHPVPQLKTGLYGGGADSRMSLPEAAASIARDPVNIGLTSLMSRVTGRSSASHAKT</sequence>
<comment type="caution">
    <text evidence="3">The sequence shown here is derived from an EMBL/GenBank/DDBJ whole genome shotgun (WGS) entry which is preliminary data.</text>
</comment>
<feature type="compositionally biased region" description="Basic and acidic residues" evidence="1">
    <location>
        <begin position="268"/>
        <end position="284"/>
    </location>
</feature>
<feature type="transmembrane region" description="Helical" evidence="2">
    <location>
        <begin position="224"/>
        <end position="247"/>
    </location>
</feature>
<name>A0AAN8EI30_9EURO</name>
<dbReference type="AlphaFoldDB" id="A0AAN8EI30"/>
<feature type="compositionally biased region" description="Low complexity" evidence="1">
    <location>
        <begin position="154"/>
        <end position="170"/>
    </location>
</feature>
<evidence type="ECO:0000256" key="2">
    <source>
        <dbReference type="SAM" id="Phobius"/>
    </source>
</evidence>
<reference evidence="3 4" key="1">
    <citation type="submission" date="2022-12" db="EMBL/GenBank/DDBJ databases">
        <title>Genomic features and morphological characterization of a novel Knufia sp. strain isolated from spacecraft assembly facility.</title>
        <authorList>
            <person name="Teixeira M."/>
            <person name="Chander A.M."/>
            <person name="Stajich J.E."/>
            <person name="Venkateswaran K."/>
        </authorList>
    </citation>
    <scope>NUCLEOTIDE SEQUENCE [LARGE SCALE GENOMIC DNA]</scope>
    <source>
        <strain evidence="3 4">FJI-L2-BK-P2</strain>
    </source>
</reference>
<dbReference type="Proteomes" id="UP001316803">
    <property type="component" value="Unassembled WGS sequence"/>
</dbReference>
<evidence type="ECO:0000256" key="1">
    <source>
        <dbReference type="SAM" id="MobiDB-lite"/>
    </source>
</evidence>
<proteinExistence type="predicted"/>
<accession>A0AAN8EI30</accession>
<keyword evidence="2" id="KW-0812">Transmembrane</keyword>
<evidence type="ECO:0000313" key="3">
    <source>
        <dbReference type="EMBL" id="KAK5951312.1"/>
    </source>
</evidence>
<feature type="compositionally biased region" description="Low complexity" evidence="1">
    <location>
        <begin position="178"/>
        <end position="211"/>
    </location>
</feature>
<protein>
    <submittedName>
        <fullName evidence="3">Uncharacterized protein</fullName>
    </submittedName>
</protein>
<evidence type="ECO:0000313" key="4">
    <source>
        <dbReference type="Proteomes" id="UP001316803"/>
    </source>
</evidence>
<feature type="region of interest" description="Disordered" evidence="1">
    <location>
        <begin position="154"/>
        <end position="214"/>
    </location>
</feature>
<gene>
    <name evidence="3" type="ORF">OHC33_007730</name>
</gene>
<dbReference type="EMBL" id="JAKLMC020000021">
    <property type="protein sequence ID" value="KAK5951312.1"/>
    <property type="molecule type" value="Genomic_DNA"/>
</dbReference>
<feature type="region of interest" description="Disordered" evidence="1">
    <location>
        <begin position="372"/>
        <end position="400"/>
    </location>
</feature>
<keyword evidence="2" id="KW-0472">Membrane</keyword>
<organism evidence="3 4">
    <name type="scientific">Knufia fluminis</name>
    <dbReference type="NCBI Taxonomy" id="191047"/>
    <lineage>
        <taxon>Eukaryota</taxon>
        <taxon>Fungi</taxon>
        <taxon>Dikarya</taxon>
        <taxon>Ascomycota</taxon>
        <taxon>Pezizomycotina</taxon>
        <taxon>Eurotiomycetes</taxon>
        <taxon>Chaetothyriomycetidae</taxon>
        <taxon>Chaetothyriales</taxon>
        <taxon>Trichomeriaceae</taxon>
        <taxon>Knufia</taxon>
    </lineage>
</organism>